<reference evidence="4 5" key="1">
    <citation type="journal article" date="2016" name="Nat. Commun.">
        <title>Thousands of microbial genomes shed light on interconnected biogeochemical processes in an aquifer system.</title>
        <authorList>
            <person name="Anantharaman K."/>
            <person name="Brown C.T."/>
            <person name="Hug L.A."/>
            <person name="Sharon I."/>
            <person name="Castelle C.J."/>
            <person name="Probst A.J."/>
            <person name="Thomas B.C."/>
            <person name="Singh A."/>
            <person name="Wilkins M.J."/>
            <person name="Karaoz U."/>
            <person name="Brodie E.L."/>
            <person name="Williams K.H."/>
            <person name="Hubbard S.S."/>
            <person name="Banfield J.F."/>
        </authorList>
    </citation>
    <scope>NUCLEOTIDE SEQUENCE [LARGE SCALE GENOMIC DNA]</scope>
    <source>
        <strain evidence="5">RIFCSPLOWO2_12_FULL_64_10</strain>
    </source>
</reference>
<dbReference type="CDD" id="cd04301">
    <property type="entry name" value="NAT_SF"/>
    <property type="match status" value="1"/>
</dbReference>
<dbReference type="Pfam" id="PF00583">
    <property type="entry name" value="Acetyltransf_1"/>
    <property type="match status" value="1"/>
</dbReference>
<dbReference type="PROSITE" id="PS51186">
    <property type="entry name" value="GNAT"/>
    <property type="match status" value="1"/>
</dbReference>
<name>A0A1F6D4Y1_HANXR</name>
<dbReference type="Proteomes" id="UP000178606">
    <property type="component" value="Unassembled WGS sequence"/>
</dbReference>
<feature type="domain" description="N-acetyltransferase" evidence="3">
    <location>
        <begin position="1"/>
        <end position="134"/>
    </location>
</feature>
<dbReference type="PANTHER" id="PTHR43877">
    <property type="entry name" value="AMINOALKYLPHOSPHONATE N-ACETYLTRANSFERASE-RELATED-RELATED"/>
    <property type="match status" value="1"/>
</dbReference>
<dbReference type="EMBL" id="MFKF01000032">
    <property type="protein sequence ID" value="OGG56425.1"/>
    <property type="molecule type" value="Genomic_DNA"/>
</dbReference>
<accession>A0A1F6D4Y1</accession>
<keyword evidence="1" id="KW-0808">Transferase</keyword>
<dbReference type="GO" id="GO:0016747">
    <property type="term" value="F:acyltransferase activity, transferring groups other than amino-acyl groups"/>
    <property type="evidence" value="ECO:0007669"/>
    <property type="project" value="InterPro"/>
</dbReference>
<dbReference type="InterPro" id="IPR050832">
    <property type="entry name" value="Bact_Acetyltransf"/>
</dbReference>
<gene>
    <name evidence="4" type="ORF">A3F84_28340</name>
</gene>
<evidence type="ECO:0000313" key="5">
    <source>
        <dbReference type="Proteomes" id="UP000178606"/>
    </source>
</evidence>
<comment type="caution">
    <text evidence="4">The sequence shown here is derived from an EMBL/GenBank/DDBJ whole genome shotgun (WGS) entry which is preliminary data.</text>
</comment>
<dbReference type="Gene3D" id="3.40.630.30">
    <property type="match status" value="1"/>
</dbReference>
<protein>
    <recommendedName>
        <fullName evidence="3">N-acetyltransferase domain-containing protein</fullName>
    </recommendedName>
</protein>
<dbReference type="InterPro" id="IPR000182">
    <property type="entry name" value="GNAT_dom"/>
</dbReference>
<dbReference type="InterPro" id="IPR016181">
    <property type="entry name" value="Acyl_CoA_acyltransferase"/>
</dbReference>
<evidence type="ECO:0000259" key="3">
    <source>
        <dbReference type="PROSITE" id="PS51186"/>
    </source>
</evidence>
<organism evidence="4 5">
    <name type="scientific">Handelsmanbacteria sp. (strain RIFCSPLOWO2_12_FULL_64_10)</name>
    <dbReference type="NCBI Taxonomy" id="1817868"/>
    <lineage>
        <taxon>Bacteria</taxon>
        <taxon>Candidatus Handelsmaniibacteriota</taxon>
    </lineage>
</organism>
<proteinExistence type="predicted"/>
<dbReference type="AlphaFoldDB" id="A0A1F6D4Y1"/>
<keyword evidence="2" id="KW-0012">Acyltransferase</keyword>
<evidence type="ECO:0000256" key="2">
    <source>
        <dbReference type="ARBA" id="ARBA00023315"/>
    </source>
</evidence>
<sequence length="134" mass="15122">MRQQLWDHHTDEKDQADFVRYQKGSAEGTAISFLAVVEEGRHVGFLDAELRSDYVGGAERSPVWYVEGIFVVPEERGKGVGRRLIETLEAHARSQGYSEIASDCDLDDTMSEAFHKAVGFREAARNIHLIKRIS</sequence>
<evidence type="ECO:0000313" key="4">
    <source>
        <dbReference type="EMBL" id="OGG56425.1"/>
    </source>
</evidence>
<evidence type="ECO:0000256" key="1">
    <source>
        <dbReference type="ARBA" id="ARBA00022679"/>
    </source>
</evidence>
<dbReference type="SUPFAM" id="SSF55729">
    <property type="entry name" value="Acyl-CoA N-acyltransferases (Nat)"/>
    <property type="match status" value="1"/>
</dbReference>
<dbReference type="PANTHER" id="PTHR43877:SF2">
    <property type="entry name" value="AMINOALKYLPHOSPHONATE N-ACETYLTRANSFERASE-RELATED"/>
    <property type="match status" value="1"/>
</dbReference>